<evidence type="ECO:0000313" key="9">
    <source>
        <dbReference type="Proteomes" id="UP000273626"/>
    </source>
</evidence>
<evidence type="ECO:0000256" key="2">
    <source>
        <dbReference type="ARBA" id="ARBA00009023"/>
    </source>
</evidence>
<evidence type="ECO:0000256" key="3">
    <source>
        <dbReference type="ARBA" id="ARBA00022448"/>
    </source>
</evidence>
<dbReference type="Proteomes" id="UP000326453">
    <property type="component" value="Chromosome 1"/>
</dbReference>
<keyword evidence="3" id="KW-0813">Transport</keyword>
<dbReference type="InterPro" id="IPR038404">
    <property type="entry name" value="TRAP_DctP_sf"/>
</dbReference>
<reference evidence="7 10" key="2">
    <citation type="submission" date="2019-01" db="EMBL/GenBank/DDBJ databases">
        <title>Complete Genome Sequence and Annotation of the Paracoccus pantotrophus type strain DSM 2944.</title>
        <authorList>
            <person name="Bockwoldt J.A."/>
            <person name="Zimmermann M."/>
            <person name="Tiso T."/>
            <person name="Blank L.M."/>
        </authorList>
    </citation>
    <scope>NUCLEOTIDE SEQUENCE [LARGE SCALE GENOMIC DNA]</scope>
    <source>
        <strain evidence="7 10">DSM 2944</strain>
    </source>
</reference>
<dbReference type="Proteomes" id="UP000273626">
    <property type="component" value="Unassembled WGS sequence"/>
</dbReference>
<proteinExistence type="inferred from homology"/>
<dbReference type="GO" id="GO:0055085">
    <property type="term" value="P:transmembrane transport"/>
    <property type="evidence" value="ECO:0007669"/>
    <property type="project" value="InterPro"/>
</dbReference>
<dbReference type="Pfam" id="PF03480">
    <property type="entry name" value="DctP"/>
    <property type="match status" value="1"/>
</dbReference>
<dbReference type="EMBL" id="CP044426">
    <property type="protein sequence ID" value="QFG37322.1"/>
    <property type="molecule type" value="Genomic_DNA"/>
</dbReference>
<keyword evidence="9" id="KW-1185">Reference proteome</keyword>
<feature type="chain" id="PRO_5042035238" evidence="6">
    <location>
        <begin position="22"/>
        <end position="323"/>
    </location>
</feature>
<dbReference type="GeneID" id="51371752"/>
<sequence>MKHMLTLATLSLSLLPPAAMAETLKFANYMASTHPYVEGAFEPFAQAVQQGTEGALTVKLYNGGELGAGPVEQYSRVVDGVAELAVSLPGYTASQFPLTLTAELPGLLDEADGTRTLWQHLDVLAPDYRRVKLVGLWSSAENVLFTRAKPVRSLDDVKGMKIRVPSRNTGLLVEAWGATPVSMPVSEIYNALQTGVIDGAMIDGTAVNAFKLGEVANYITKGMKTTNSPFFILMNRDAYADLSPEQQQVIDEAGKQVSLDGQKVQLTVAEKGFADFAAAAGKEVITLTETEAAPFDAAAEKVTADAIAATEGGQAVADALKAQ</sequence>
<dbReference type="PANTHER" id="PTHR33376">
    <property type="match status" value="1"/>
</dbReference>
<dbReference type="RefSeq" id="WP_147428065.1">
    <property type="nucleotide sequence ID" value="NZ_CP044426.1"/>
</dbReference>
<evidence type="ECO:0000256" key="4">
    <source>
        <dbReference type="ARBA" id="ARBA00022729"/>
    </source>
</evidence>
<dbReference type="GO" id="GO:0042597">
    <property type="term" value="C:periplasmic space"/>
    <property type="evidence" value="ECO:0007669"/>
    <property type="project" value="UniProtKB-SubCell"/>
</dbReference>
<evidence type="ECO:0000256" key="5">
    <source>
        <dbReference type="ARBA" id="ARBA00022764"/>
    </source>
</evidence>
<dbReference type="NCBIfam" id="NF037995">
    <property type="entry name" value="TRAP_S1"/>
    <property type="match status" value="1"/>
</dbReference>
<dbReference type="PANTHER" id="PTHR33376:SF7">
    <property type="entry name" value="C4-DICARBOXYLATE-BINDING PROTEIN DCTB"/>
    <property type="match status" value="1"/>
</dbReference>
<dbReference type="AlphaFoldDB" id="A0AAE6NYA9"/>
<dbReference type="KEGG" id="ppan:ESD82_14290"/>
<evidence type="ECO:0000313" key="10">
    <source>
        <dbReference type="Proteomes" id="UP000326453"/>
    </source>
</evidence>
<dbReference type="Gene3D" id="3.40.190.170">
    <property type="entry name" value="Bacterial extracellular solute-binding protein, family 7"/>
    <property type="match status" value="1"/>
</dbReference>
<comment type="similarity">
    <text evidence="2">Belongs to the bacterial solute-binding protein 7 family.</text>
</comment>
<accession>A0AAE6NYA9</accession>
<dbReference type="SUPFAM" id="SSF53850">
    <property type="entry name" value="Periplasmic binding protein-like II"/>
    <property type="match status" value="1"/>
</dbReference>
<organism evidence="7 10">
    <name type="scientific">Paracoccus pantotrophus</name>
    <name type="common">Thiosphaera pantotropha</name>
    <dbReference type="NCBI Taxonomy" id="82367"/>
    <lineage>
        <taxon>Bacteria</taxon>
        <taxon>Pseudomonadati</taxon>
        <taxon>Pseudomonadota</taxon>
        <taxon>Alphaproteobacteria</taxon>
        <taxon>Rhodobacterales</taxon>
        <taxon>Paracoccaceae</taxon>
        <taxon>Paracoccus</taxon>
    </lineage>
</organism>
<dbReference type="InterPro" id="IPR018389">
    <property type="entry name" value="DctP_fam"/>
</dbReference>
<evidence type="ECO:0000313" key="7">
    <source>
        <dbReference type="EMBL" id="QFG37322.1"/>
    </source>
</evidence>
<dbReference type="CDD" id="cd13665">
    <property type="entry name" value="PBP2_TRAP_Dctp3_4"/>
    <property type="match status" value="1"/>
</dbReference>
<feature type="signal peptide" evidence="6">
    <location>
        <begin position="1"/>
        <end position="21"/>
    </location>
</feature>
<evidence type="ECO:0000313" key="8">
    <source>
        <dbReference type="EMBL" id="RKS52242.1"/>
    </source>
</evidence>
<dbReference type="EMBL" id="RBLI01000001">
    <property type="protein sequence ID" value="RKS52242.1"/>
    <property type="molecule type" value="Genomic_DNA"/>
</dbReference>
<reference evidence="8 9" key="1">
    <citation type="submission" date="2018-10" db="EMBL/GenBank/DDBJ databases">
        <title>Genomic Encyclopedia of Archaeal and Bacterial Type Strains, Phase II (KMG-II): from individual species to whole genera.</title>
        <authorList>
            <person name="Goeker M."/>
        </authorList>
    </citation>
    <scope>NUCLEOTIDE SEQUENCE [LARGE SCALE GENOMIC DNA]</scope>
    <source>
        <strain evidence="9">ATCC 35512 / DSM 2944 / CIP 106514 / LMD 82.5 / NBRC 102493 / NCCB 82005 / GB17</strain>
        <strain evidence="8">DSM 2944</strain>
    </source>
</reference>
<comment type="subcellular location">
    <subcellularLocation>
        <location evidence="1">Periplasm</location>
    </subcellularLocation>
</comment>
<protein>
    <submittedName>
        <fullName evidence="7">TRAP transporter substrate-binding protein</fullName>
    </submittedName>
    <submittedName>
        <fullName evidence="8">TRAP-type C4-dicarboxylate transport system substrate-binding protein</fullName>
    </submittedName>
</protein>
<keyword evidence="4 6" id="KW-0732">Signal</keyword>
<evidence type="ECO:0000256" key="6">
    <source>
        <dbReference type="SAM" id="SignalP"/>
    </source>
</evidence>
<gene>
    <name evidence="8" type="ORF">BDE18_1551</name>
    <name evidence="7" type="ORF">ESD82_14290</name>
</gene>
<name>A0AAE6NYA9_PARPN</name>
<keyword evidence="5" id="KW-0574">Periplasm</keyword>
<evidence type="ECO:0000256" key="1">
    <source>
        <dbReference type="ARBA" id="ARBA00004418"/>
    </source>
</evidence>